<accession>A0A8J4XSH1</accession>
<evidence type="ECO:0000313" key="1">
    <source>
        <dbReference type="EMBL" id="KAG0714081.1"/>
    </source>
</evidence>
<reference evidence="1" key="1">
    <citation type="submission" date="2020-07" db="EMBL/GenBank/DDBJ databases">
        <title>The High-quality genome of the commercially important snow crab, Chionoecetes opilio.</title>
        <authorList>
            <person name="Jeong J.-H."/>
            <person name="Ryu S."/>
        </authorList>
    </citation>
    <scope>NUCLEOTIDE SEQUENCE</scope>
    <source>
        <strain evidence="1">MADBK_172401_WGS</strain>
        <tissue evidence="1">Digestive gland</tissue>
    </source>
</reference>
<name>A0A8J4XSH1_CHIOP</name>
<comment type="caution">
    <text evidence="1">The sequence shown here is derived from an EMBL/GenBank/DDBJ whole genome shotgun (WGS) entry which is preliminary data.</text>
</comment>
<proteinExistence type="predicted"/>
<evidence type="ECO:0000313" key="2">
    <source>
        <dbReference type="Proteomes" id="UP000770661"/>
    </source>
</evidence>
<dbReference type="EMBL" id="JACEEZ010020827">
    <property type="protein sequence ID" value="KAG0714081.1"/>
    <property type="molecule type" value="Genomic_DNA"/>
</dbReference>
<gene>
    <name evidence="1" type="ORF">GWK47_001677</name>
</gene>
<organism evidence="1 2">
    <name type="scientific">Chionoecetes opilio</name>
    <name type="common">Atlantic snow crab</name>
    <name type="synonym">Cancer opilio</name>
    <dbReference type="NCBI Taxonomy" id="41210"/>
    <lineage>
        <taxon>Eukaryota</taxon>
        <taxon>Metazoa</taxon>
        <taxon>Ecdysozoa</taxon>
        <taxon>Arthropoda</taxon>
        <taxon>Crustacea</taxon>
        <taxon>Multicrustacea</taxon>
        <taxon>Malacostraca</taxon>
        <taxon>Eumalacostraca</taxon>
        <taxon>Eucarida</taxon>
        <taxon>Decapoda</taxon>
        <taxon>Pleocyemata</taxon>
        <taxon>Brachyura</taxon>
        <taxon>Eubrachyura</taxon>
        <taxon>Majoidea</taxon>
        <taxon>Majidae</taxon>
        <taxon>Chionoecetes</taxon>
    </lineage>
</organism>
<dbReference type="Proteomes" id="UP000770661">
    <property type="component" value="Unassembled WGS sequence"/>
</dbReference>
<dbReference type="AlphaFoldDB" id="A0A8J4XSH1"/>
<protein>
    <submittedName>
        <fullName evidence="1">Uncharacterized protein</fullName>
    </submittedName>
</protein>
<keyword evidence="2" id="KW-1185">Reference proteome</keyword>
<sequence>MSVYWFKERADEAVRRASTAPVVTFPLLPSYAQIKSSVNRAALQASQLLLNDAVEQSSRSATWYITATRQTPHLHLSRFTPPVVRQLVRLRLGFHCSTQILGDASAPCPHCFAEPHCSTAQHPTHFAI</sequence>